<evidence type="ECO:0000256" key="1">
    <source>
        <dbReference type="ARBA" id="ARBA00004496"/>
    </source>
</evidence>
<dbReference type="GO" id="GO:0016075">
    <property type="term" value="P:rRNA catabolic process"/>
    <property type="evidence" value="ECO:0007669"/>
    <property type="project" value="TreeGrafter"/>
</dbReference>
<dbReference type="GO" id="GO:0005730">
    <property type="term" value="C:nucleolus"/>
    <property type="evidence" value="ECO:0007669"/>
    <property type="project" value="UniProtKB-SubCell"/>
</dbReference>
<dbReference type="InterPro" id="IPR050590">
    <property type="entry name" value="Exosome_comp_Rrp42_subfam"/>
</dbReference>
<evidence type="ECO:0000256" key="2">
    <source>
        <dbReference type="ARBA" id="ARBA00004604"/>
    </source>
</evidence>
<dbReference type="GO" id="GO:0071035">
    <property type="term" value="P:nuclear polyadenylation-dependent rRNA catabolic process"/>
    <property type="evidence" value="ECO:0007669"/>
    <property type="project" value="TreeGrafter"/>
</dbReference>
<dbReference type="GO" id="GO:0034476">
    <property type="term" value="P:U5 snRNA 3'-end processing"/>
    <property type="evidence" value="ECO:0007669"/>
    <property type="project" value="TreeGrafter"/>
</dbReference>
<dbReference type="InterPro" id="IPR001247">
    <property type="entry name" value="ExoRNase_PH_dom1"/>
</dbReference>
<feature type="domain" description="Exoribonuclease phosphorolytic" evidence="7">
    <location>
        <begin position="32"/>
        <end position="188"/>
    </location>
</feature>
<dbReference type="SUPFAM" id="SSF55666">
    <property type="entry name" value="Ribonuclease PH domain 2-like"/>
    <property type="match status" value="1"/>
</dbReference>
<organism evidence="9 10">
    <name type="scientific">Malassezia cuniculi</name>
    <dbReference type="NCBI Taxonomy" id="948313"/>
    <lineage>
        <taxon>Eukaryota</taxon>
        <taxon>Fungi</taxon>
        <taxon>Dikarya</taxon>
        <taxon>Basidiomycota</taxon>
        <taxon>Ustilaginomycotina</taxon>
        <taxon>Malasseziomycetes</taxon>
        <taxon>Malasseziales</taxon>
        <taxon>Malasseziaceae</taxon>
        <taxon>Malassezia</taxon>
    </lineage>
</organism>
<dbReference type="Pfam" id="PF03725">
    <property type="entry name" value="RNase_PH_C"/>
    <property type="match status" value="1"/>
</dbReference>
<dbReference type="InterPro" id="IPR015847">
    <property type="entry name" value="ExoRNase_PH_dom2"/>
</dbReference>
<dbReference type="GO" id="GO:0035925">
    <property type="term" value="F:mRNA 3'-UTR AU-rich region binding"/>
    <property type="evidence" value="ECO:0007669"/>
    <property type="project" value="TreeGrafter"/>
</dbReference>
<dbReference type="GO" id="GO:0000176">
    <property type="term" value="C:nuclear exosome (RNase complex)"/>
    <property type="evidence" value="ECO:0007669"/>
    <property type="project" value="UniProtKB-ARBA"/>
</dbReference>
<dbReference type="GO" id="GO:0071038">
    <property type="term" value="P:TRAMP-dependent tRNA surveillance pathway"/>
    <property type="evidence" value="ECO:0007669"/>
    <property type="project" value="TreeGrafter"/>
</dbReference>
<dbReference type="GO" id="GO:0034475">
    <property type="term" value="P:U4 snRNA 3'-end processing"/>
    <property type="evidence" value="ECO:0007669"/>
    <property type="project" value="TreeGrafter"/>
</dbReference>
<evidence type="ECO:0000256" key="3">
    <source>
        <dbReference type="ARBA" id="ARBA00006678"/>
    </source>
</evidence>
<dbReference type="SUPFAM" id="SSF54211">
    <property type="entry name" value="Ribosomal protein S5 domain 2-like"/>
    <property type="match status" value="1"/>
</dbReference>
<evidence type="ECO:0000259" key="8">
    <source>
        <dbReference type="Pfam" id="PF03725"/>
    </source>
</evidence>
<dbReference type="PANTHER" id="PTHR11097:SF8">
    <property type="entry name" value="EXOSOME COMPLEX COMPONENT RRP42"/>
    <property type="match status" value="1"/>
</dbReference>
<evidence type="ECO:0000313" key="9">
    <source>
        <dbReference type="EMBL" id="WFD35692.1"/>
    </source>
</evidence>
<evidence type="ECO:0000256" key="5">
    <source>
        <dbReference type="ARBA" id="ARBA00022835"/>
    </source>
</evidence>
<keyword evidence="4" id="KW-0963">Cytoplasm</keyword>
<comment type="subcellular location">
    <subcellularLocation>
        <location evidence="1">Cytoplasm</location>
    </subcellularLocation>
    <subcellularLocation>
        <location evidence="2">Nucleus</location>
        <location evidence="2">Nucleolus</location>
    </subcellularLocation>
</comment>
<keyword evidence="5" id="KW-0271">Exosome</keyword>
<dbReference type="InterPro" id="IPR027408">
    <property type="entry name" value="PNPase/RNase_PH_dom_sf"/>
</dbReference>
<evidence type="ECO:0000256" key="4">
    <source>
        <dbReference type="ARBA" id="ARBA00022490"/>
    </source>
</evidence>
<reference evidence="9" key="1">
    <citation type="submission" date="2023-03" db="EMBL/GenBank/DDBJ databases">
        <title>Mating type loci evolution in Malassezia.</title>
        <authorList>
            <person name="Coelho M.A."/>
        </authorList>
    </citation>
    <scope>NUCLEOTIDE SEQUENCE</scope>
    <source>
        <strain evidence="9">CBS 11721</strain>
    </source>
</reference>
<protein>
    <recommendedName>
        <fullName evidence="6">Ribosomal RNA-processing protein 42</fullName>
    </recommendedName>
</protein>
<dbReference type="InterPro" id="IPR036345">
    <property type="entry name" value="ExoRNase_PH_dom2_sf"/>
</dbReference>
<keyword evidence="10" id="KW-1185">Reference proteome</keyword>
<comment type="similarity">
    <text evidence="3">Belongs to the RNase PH family.</text>
</comment>
<sequence>MSLTLSHAERTYITAGIASKNPQRLDSRRLDQFRNIEIDAPASLQADGSARVRIGSTEILCGVKAEMDPQTPPRVTASDGSTSIAYSPWLPNTPRIKCAVEYSPALVQTHNTHDQGVLTASLTDLLSACFVQNGSHIGPFPASQFIVLPNARYWLLHVDVYIMSWSGGNVLDTLFAAVFAALWRTRLPRTEVLAYEAPAATQDMVDADSDPLGMKFITRGKRTNAPAVSTSAVDFALADEWDDGMLLEGREELPVCVTIFPLAGEQHLLDASYEEEQALSSSVNVIASATGRLYAVRQNGKHSLEPEKLYSAIETGVQYAKQLAEMLKQ</sequence>
<dbReference type="InterPro" id="IPR020568">
    <property type="entry name" value="Ribosomal_Su5_D2-typ_SF"/>
</dbReference>
<feature type="domain" description="Exoribonuclease phosphorolytic" evidence="8">
    <location>
        <begin position="253"/>
        <end position="317"/>
    </location>
</feature>
<dbReference type="Pfam" id="PF01138">
    <property type="entry name" value="RNase_PH"/>
    <property type="match status" value="1"/>
</dbReference>
<accession>A0AAF0EZP7</accession>
<gene>
    <name evidence="9" type="ORF">MCUN1_002553</name>
</gene>
<dbReference type="GO" id="GO:0000177">
    <property type="term" value="C:cytoplasmic exosome (RNase complex)"/>
    <property type="evidence" value="ECO:0007669"/>
    <property type="project" value="TreeGrafter"/>
</dbReference>
<name>A0AAF0EZP7_9BASI</name>
<dbReference type="EMBL" id="CP119879">
    <property type="protein sequence ID" value="WFD35692.1"/>
    <property type="molecule type" value="Genomic_DNA"/>
</dbReference>
<evidence type="ECO:0000256" key="6">
    <source>
        <dbReference type="ARBA" id="ARBA00042523"/>
    </source>
</evidence>
<dbReference type="PANTHER" id="PTHR11097">
    <property type="entry name" value="EXOSOME COMPLEX EXONUCLEASE RIBOSOMAL RNA PROCESSING PROTEIN"/>
    <property type="match status" value="1"/>
</dbReference>
<proteinExistence type="inferred from homology"/>
<dbReference type="Gene3D" id="3.30.230.70">
    <property type="entry name" value="GHMP Kinase, N-terminal domain"/>
    <property type="match status" value="1"/>
</dbReference>
<dbReference type="AlphaFoldDB" id="A0AAF0EZP7"/>
<dbReference type="Proteomes" id="UP001219933">
    <property type="component" value="Chromosome 3"/>
</dbReference>
<evidence type="ECO:0000259" key="7">
    <source>
        <dbReference type="Pfam" id="PF01138"/>
    </source>
</evidence>
<dbReference type="GO" id="GO:0034473">
    <property type="term" value="P:U1 snRNA 3'-end processing"/>
    <property type="evidence" value="ECO:0007669"/>
    <property type="project" value="TreeGrafter"/>
</dbReference>
<dbReference type="GO" id="GO:0000467">
    <property type="term" value="P:exonucleolytic trimming to generate mature 3'-end of 5.8S rRNA from tricistronic rRNA transcript (SSU-rRNA, 5.8S rRNA, LSU-rRNA)"/>
    <property type="evidence" value="ECO:0007669"/>
    <property type="project" value="TreeGrafter"/>
</dbReference>
<evidence type="ECO:0000313" key="10">
    <source>
        <dbReference type="Proteomes" id="UP001219933"/>
    </source>
</evidence>
<dbReference type="GO" id="GO:0071028">
    <property type="term" value="P:nuclear mRNA surveillance"/>
    <property type="evidence" value="ECO:0007669"/>
    <property type="project" value="TreeGrafter"/>
</dbReference>